<organism evidence="3 4">
    <name type="scientific">Didymodactylos carnosus</name>
    <dbReference type="NCBI Taxonomy" id="1234261"/>
    <lineage>
        <taxon>Eukaryota</taxon>
        <taxon>Metazoa</taxon>
        <taxon>Spiralia</taxon>
        <taxon>Gnathifera</taxon>
        <taxon>Rotifera</taxon>
        <taxon>Eurotatoria</taxon>
        <taxon>Bdelloidea</taxon>
        <taxon>Philodinida</taxon>
        <taxon>Philodinidae</taxon>
        <taxon>Didymodactylos</taxon>
    </lineage>
</organism>
<evidence type="ECO:0000313" key="2">
    <source>
        <dbReference type="EMBL" id="CAF1498766.1"/>
    </source>
</evidence>
<protein>
    <submittedName>
        <fullName evidence="3">Uncharacterized protein</fullName>
    </submittedName>
</protein>
<accession>A0A8S2TXH9</accession>
<dbReference type="Proteomes" id="UP000677228">
    <property type="component" value="Unassembled WGS sequence"/>
</dbReference>
<dbReference type="EMBL" id="CAJNOK010033893">
    <property type="protein sequence ID" value="CAF1498766.1"/>
    <property type="molecule type" value="Genomic_DNA"/>
</dbReference>
<feature type="region of interest" description="Disordered" evidence="1">
    <location>
        <begin position="65"/>
        <end position="90"/>
    </location>
</feature>
<feature type="non-terminal residue" evidence="3">
    <location>
        <position position="1"/>
    </location>
</feature>
<gene>
    <name evidence="2" type="ORF">OVA965_LOCUS36839</name>
    <name evidence="3" type="ORF">TMI583_LOCUS37871</name>
</gene>
<feature type="region of interest" description="Disordered" evidence="1">
    <location>
        <begin position="1"/>
        <end position="23"/>
    </location>
</feature>
<evidence type="ECO:0000313" key="4">
    <source>
        <dbReference type="Proteomes" id="UP000682733"/>
    </source>
</evidence>
<reference evidence="3" key="1">
    <citation type="submission" date="2021-02" db="EMBL/GenBank/DDBJ databases">
        <authorList>
            <person name="Nowell W R."/>
        </authorList>
    </citation>
    <scope>NUCLEOTIDE SEQUENCE</scope>
</reference>
<name>A0A8S2TXH9_9BILA</name>
<dbReference type="Proteomes" id="UP000682733">
    <property type="component" value="Unassembled WGS sequence"/>
</dbReference>
<evidence type="ECO:0000256" key="1">
    <source>
        <dbReference type="SAM" id="MobiDB-lite"/>
    </source>
</evidence>
<comment type="caution">
    <text evidence="3">The sequence shown here is derived from an EMBL/GenBank/DDBJ whole genome shotgun (WGS) entry which is preliminary data.</text>
</comment>
<proteinExistence type="predicted"/>
<sequence length="277" mass="32050">KLTLRGEGTKGKGTHDPLKFLPQLPDTRVKPQWTTPRPSLFIPGKHKLNEVGTDSQRFLQELIDRDPKRKRLQAPQRASESKAESAVHRKLVDTKKQREDFRKALVDIVTNADSDEATNLSNLYTSQGNIPPTTADLPTSVEKDILRYYYYIHNGIDTQYVAELDSHRINDTLSRLPSELRRSWEPLVNSLTDEMKEDYLLSVKKAIVDFVLRDPRESQEEKKEEVLIHRQELAVLPKPWHASFVQAQINMEKNLHSINSTMAQVLNMWHKSVYKYV</sequence>
<evidence type="ECO:0000313" key="3">
    <source>
        <dbReference type="EMBL" id="CAF4287413.1"/>
    </source>
</evidence>
<feature type="compositionally biased region" description="Basic and acidic residues" evidence="1">
    <location>
        <begin position="79"/>
        <end position="90"/>
    </location>
</feature>
<dbReference type="EMBL" id="CAJOBA010055884">
    <property type="protein sequence ID" value="CAF4287413.1"/>
    <property type="molecule type" value="Genomic_DNA"/>
</dbReference>
<dbReference type="AlphaFoldDB" id="A0A8S2TXH9"/>
<feature type="compositionally biased region" description="Basic and acidic residues" evidence="1">
    <location>
        <begin position="7"/>
        <end position="18"/>
    </location>
</feature>